<evidence type="ECO:0000256" key="1">
    <source>
        <dbReference type="SAM" id="MobiDB-lite"/>
    </source>
</evidence>
<gene>
    <name evidence="3" type="ORF">ACFSJT_04165</name>
</gene>
<accession>A0ABW5AUK4</accession>
<dbReference type="NCBIfam" id="NF033510">
    <property type="entry name" value="Ca_tandemer"/>
    <property type="match status" value="10"/>
</dbReference>
<feature type="region of interest" description="Disordered" evidence="1">
    <location>
        <begin position="399"/>
        <end position="486"/>
    </location>
</feature>
<dbReference type="Proteomes" id="UP001597344">
    <property type="component" value="Unassembled WGS sequence"/>
</dbReference>
<organism evidence="3 4">
    <name type="scientific">Aquimarina celericrescens</name>
    <dbReference type="NCBI Taxonomy" id="1964542"/>
    <lineage>
        <taxon>Bacteria</taxon>
        <taxon>Pseudomonadati</taxon>
        <taxon>Bacteroidota</taxon>
        <taxon>Flavobacteriia</taxon>
        <taxon>Flavobacteriales</taxon>
        <taxon>Flavobacteriaceae</taxon>
        <taxon>Aquimarina</taxon>
    </lineage>
</organism>
<dbReference type="Pfam" id="PF13585">
    <property type="entry name" value="CHU_C"/>
    <property type="match status" value="1"/>
</dbReference>
<dbReference type="EMBL" id="JBHUHY010000003">
    <property type="protein sequence ID" value="MFD2185975.1"/>
    <property type="molecule type" value="Genomic_DNA"/>
</dbReference>
<dbReference type="Gene3D" id="2.60.40.10">
    <property type="entry name" value="Immunoglobulins"/>
    <property type="match status" value="11"/>
</dbReference>
<reference evidence="4" key="1">
    <citation type="journal article" date="2019" name="Int. J. Syst. Evol. Microbiol.">
        <title>The Global Catalogue of Microorganisms (GCM) 10K type strain sequencing project: providing services to taxonomists for standard genome sequencing and annotation.</title>
        <authorList>
            <consortium name="The Broad Institute Genomics Platform"/>
            <consortium name="The Broad Institute Genome Sequencing Center for Infectious Disease"/>
            <person name="Wu L."/>
            <person name="Ma J."/>
        </authorList>
    </citation>
    <scope>NUCLEOTIDE SEQUENCE [LARGE SCALE GENOMIC DNA]</scope>
    <source>
        <strain evidence="4">DT92</strain>
    </source>
</reference>
<evidence type="ECO:0000313" key="3">
    <source>
        <dbReference type="EMBL" id="MFD2185975.1"/>
    </source>
</evidence>
<dbReference type="NCBIfam" id="NF038133">
    <property type="entry name" value="choice_anch_L"/>
    <property type="match status" value="1"/>
</dbReference>
<feature type="compositionally biased region" description="Polar residues" evidence="1">
    <location>
        <begin position="417"/>
        <end position="426"/>
    </location>
</feature>
<keyword evidence="2" id="KW-0732">Signal</keyword>
<evidence type="ECO:0000313" key="4">
    <source>
        <dbReference type="Proteomes" id="UP001597344"/>
    </source>
</evidence>
<dbReference type="InterPro" id="IPR013783">
    <property type="entry name" value="Ig-like_fold"/>
</dbReference>
<feature type="signal peptide" evidence="2">
    <location>
        <begin position="1"/>
        <end position="24"/>
    </location>
</feature>
<feature type="compositionally biased region" description="Acidic residues" evidence="1">
    <location>
        <begin position="2102"/>
        <end position="2142"/>
    </location>
</feature>
<evidence type="ECO:0000256" key="2">
    <source>
        <dbReference type="SAM" id="SignalP"/>
    </source>
</evidence>
<dbReference type="InterPro" id="IPR026341">
    <property type="entry name" value="T9SS_type_B"/>
</dbReference>
<sequence length="2272" mass="232064">MKKITPIILCIVLILSFQEMFSQATFTSNPTDVDILNELAGPGLTLSNPTLEYGSKSIQFATFSNGNAGANFTVDTGLMMTTGSTTQAFGSNGTAAFPSNSGLQASTTAGLATYSDPDITAIDAGAVHDVAVFSFDVTLDPGLTAIQIVYQFGSDEYPDYVGTTFNDAFGFFVSGPGITGSQNIAKVPGTDNPVAVNTVNGGYLGCQQASFPSSGTVDISKSSQFIVNGHDVETPPGPPGSCNTNSGAFTVFTEYNGITKQFTGTINELTPGVTYRFKIAIADTGDASLDSAVFINQIIGTTDIDGDGTSDMADLDDDNDGILDIDENIFGIDPSGDADADLIPNYKDFDNNGTATSPVCTDGNADGICDTLDPAFDFDGDNVSDHLDLDSDNDGIYDVDEAGGTDVDNNGIADGTPGTSPTTNGIPASAGSGLALIETTSGTSDHLNTDSDSDGCTDANEAYSDPDADGGDGGQFGTTDPATVDGEGLVTEPGIDYTLGTNTAVTDSSIVSICIDATDDTNSIQIIDVNGGEAVSNILGNDTLGTATATTATVDITVVTPASNPGVSLNTLTGTVNVTGGTPTGFYTIVYQICEASLTAPCATATITIFVDVDTDNDGIGNATDLDDDNDGILDTAENSLGVDPSGDADMDEILNYLDATDNGSGTAPVCTDGNADGICDTLDTVFDSDGDEVPNHFDLDGDNDGIYDVVEAGGTPSGANPGQADGAVGTTPTTNGIPATAGTGLMPIDTLSDGSFDFQNLDSDGDGCSDANEAYASATADGGDTGIYGDDAALTVDLNTGLVTTPSSGVDYTIIPANADGIAPTNDIQADFQQAGTQPAILTQPSNVLTNGVSAETFEVEPNVNYYSYQWQVNDGGGFVNIDPADMTDIYTDSDTSILTLTGVTAAEDGYQYQVIITDNTFICTTTTSNSASLTFDDIATIAITTPIEIDDIVNGTEVTDVTISGTTTGVEAGQTVTVTFSDGVNPDVTTTANVNPDGSWTATDADISSLNDGGITVDADVSDLAGNAVNDQAPITLDTAPGTITITTPIEVDDIVNGTEVTDVTISGTTIDVETGQTVTVTFSDGVNPDVTVTAMVGAGGAWTATDADISSLDEGPITVDADVSDLAGNTANDQAPITLDTAATITITTPIEVDDIVNGTEVADVTISGTTTDVETGQTVTVTFSDGVNPDVTTTANVNPDGSWTATDADISSLNDGGITVDADVSDLAGNAANDQAPITLDTAATIAITTPIEIDDIVNGTEVTDVTISGTTTGVEAGQTVTVTFSDGVNPDVTVTAMVGAGGAWTATDADISSLDEGPITVDADVSDLAGNTANDQAPITLDTTATIAITTPIEIDDIVNGTEVTDVTISGTTTGVEAGQTVTVTFSDGVNPDVTVTAMVGAGGAWTATDADISSLDEGPITVDADVSDLAGNTANDQAPITLDTTATIAITTPIEIDDIVNGTEVTDVTISGTTTGVEAGQTVTVTFSDGANPDVTTTANVNPDGSWTATDADISSLNDGGITVDADVSDLAGNAANDQAPITLDTAATITITTPIEIDDIVNGTEVTDVTISGTTTDVETGQTVTVTFSDGVNPDVTTTANVNPDGSWTATDADISSLNDGGITVDADVSDLAGNTANDQAPITLDTAATVAINTPVEIDDIVNISEAGDVTISGTTTDVEAGQTVTVTFSDGVSPDVVTTATVQPDGSWTATDADIGDLINGLITIDAGVTDVAGNSVNDQVVITLDDTILITITTPIEIDDVVNAAEVSDVTLRGTTNDVEPGQIVTVTFSDGTNPDVVTTATVNPDGSWTAADANISNLDAGTITIDANVSDSVGNTATDQVTVILDVLSGVVIDTPIEVDNIVNASEANDVVVSGATTDVEAGQTVTVTFSDGVNPNVTAITTVQADGSWTIIDTNISGLNSGTVIIDINTSDIAGNNINIQQNIILDQNIPIVDTVLSNDLTPILSGVAEPNETILVGVDSNGDSILEVIYTVVADAAGNWSVDPDITTPDSGSFPVLIDQQVIDITATDIAGNMGIGMIQIDLTDTDADGFNDLEEEANDTDPLDPCDPDPFALRSADCDNDGIANEFEIGDDVDNPQDTDADGIPDFLDDDDDGDDILTSEENPDPDGDGNPLDAFDADGDGTPDYLEQNNINPQSEDGVEIFNIVTPNGDGDHDVLTIANIEKFPDNEIKIFNRWGVVVYEAKGYGQNGEFFRGESNGRATLNAEDQLPVGTYFYILTYRTEDGSGKKISDYLYINR</sequence>
<keyword evidence="4" id="KW-1185">Reference proteome</keyword>
<dbReference type="SMART" id="SM00710">
    <property type="entry name" value="PbH1"/>
    <property type="match status" value="8"/>
</dbReference>
<feature type="chain" id="PRO_5045143813" evidence="2">
    <location>
        <begin position="25"/>
        <end position="2272"/>
    </location>
</feature>
<comment type="caution">
    <text evidence="3">The sequence shown here is derived from an EMBL/GenBank/DDBJ whole genome shotgun (WGS) entry which is preliminary data.</text>
</comment>
<dbReference type="InterPro" id="IPR006626">
    <property type="entry name" value="PbH1"/>
</dbReference>
<feature type="region of interest" description="Disordered" evidence="1">
    <location>
        <begin position="2063"/>
        <end position="2167"/>
    </location>
</feature>
<dbReference type="RefSeq" id="WP_378318962.1">
    <property type="nucleotide sequence ID" value="NZ_JBHUHY010000003.1"/>
</dbReference>
<protein>
    <submittedName>
        <fullName evidence="3">Choice-of-anchor L domain-containing protein</fullName>
    </submittedName>
</protein>
<dbReference type="InterPro" id="IPR049804">
    <property type="entry name" value="Choice_anch_L"/>
</dbReference>
<dbReference type="NCBIfam" id="TIGR04131">
    <property type="entry name" value="Bac_Flav_CTERM"/>
    <property type="match status" value="1"/>
</dbReference>
<proteinExistence type="predicted"/>
<feature type="compositionally biased region" description="Acidic residues" evidence="1">
    <location>
        <begin position="2063"/>
        <end position="2081"/>
    </location>
</feature>
<name>A0ABW5AUK4_9FLAO</name>